<dbReference type="Gene3D" id="3.40.30.10">
    <property type="entry name" value="Glutaredoxin"/>
    <property type="match status" value="1"/>
</dbReference>
<accession>A0A815Z5F8</accession>
<dbReference type="GO" id="GO:0006749">
    <property type="term" value="P:glutathione metabolic process"/>
    <property type="evidence" value="ECO:0007669"/>
    <property type="project" value="TreeGrafter"/>
</dbReference>
<organism evidence="4 6">
    <name type="scientific">Didymodactylos carnosus</name>
    <dbReference type="NCBI Taxonomy" id="1234261"/>
    <lineage>
        <taxon>Eukaryota</taxon>
        <taxon>Metazoa</taxon>
        <taxon>Spiralia</taxon>
        <taxon>Gnathifera</taxon>
        <taxon>Rotifera</taxon>
        <taxon>Eurotatoria</taxon>
        <taxon>Bdelloidea</taxon>
        <taxon>Philodinida</taxon>
        <taxon>Philodinidae</taxon>
        <taxon>Didymodactylos</taxon>
    </lineage>
</organism>
<keyword evidence="2" id="KW-0808">Transferase</keyword>
<dbReference type="GO" id="GO:0005737">
    <property type="term" value="C:cytoplasm"/>
    <property type="evidence" value="ECO:0007669"/>
    <property type="project" value="TreeGrafter"/>
</dbReference>
<evidence type="ECO:0000256" key="2">
    <source>
        <dbReference type="ARBA" id="ARBA00022679"/>
    </source>
</evidence>
<dbReference type="EMBL" id="CAJNOQ010031345">
    <property type="protein sequence ID" value="CAF1579591.1"/>
    <property type="molecule type" value="Genomic_DNA"/>
</dbReference>
<dbReference type="Proteomes" id="UP000663829">
    <property type="component" value="Unassembled WGS sequence"/>
</dbReference>
<dbReference type="OrthoDB" id="2309723at2759"/>
<dbReference type="EMBL" id="CAJOBC010097277">
    <property type="protein sequence ID" value="CAF4446399.1"/>
    <property type="molecule type" value="Genomic_DNA"/>
</dbReference>
<keyword evidence="6" id="KW-1185">Reference proteome</keyword>
<evidence type="ECO:0000313" key="6">
    <source>
        <dbReference type="Proteomes" id="UP000663829"/>
    </source>
</evidence>
<evidence type="ECO:0000313" key="4">
    <source>
        <dbReference type="EMBL" id="CAF1579591.1"/>
    </source>
</evidence>
<dbReference type="AlphaFoldDB" id="A0A815Z5F8"/>
<proteinExistence type="predicted"/>
<reference evidence="4" key="1">
    <citation type="submission" date="2021-02" db="EMBL/GenBank/DDBJ databases">
        <authorList>
            <person name="Nowell W R."/>
        </authorList>
    </citation>
    <scope>NUCLEOTIDE SEQUENCE</scope>
</reference>
<evidence type="ECO:0000259" key="3">
    <source>
        <dbReference type="PROSITE" id="PS50404"/>
    </source>
</evidence>
<dbReference type="PROSITE" id="PS50404">
    <property type="entry name" value="GST_NTER"/>
    <property type="match status" value="1"/>
</dbReference>
<dbReference type="InterPro" id="IPR004045">
    <property type="entry name" value="Glutathione_S-Trfase_N"/>
</dbReference>
<evidence type="ECO:0000313" key="5">
    <source>
        <dbReference type="EMBL" id="CAF4446399.1"/>
    </source>
</evidence>
<dbReference type="GO" id="GO:0004364">
    <property type="term" value="F:glutathione transferase activity"/>
    <property type="evidence" value="ECO:0007669"/>
    <property type="project" value="UniProtKB-EC"/>
</dbReference>
<comment type="caution">
    <text evidence="4">The sequence shown here is derived from an EMBL/GenBank/DDBJ whole genome shotgun (WGS) entry which is preliminary data.</text>
</comment>
<dbReference type="PANTHER" id="PTHR43900">
    <property type="entry name" value="GLUTATHIONE S-TRANSFERASE RHO"/>
    <property type="match status" value="1"/>
</dbReference>
<dbReference type="Pfam" id="PF13417">
    <property type="entry name" value="GST_N_3"/>
    <property type="match status" value="1"/>
</dbReference>
<gene>
    <name evidence="4" type="ORF">GPM918_LOCUS40986</name>
    <name evidence="5" type="ORF">SRO942_LOCUS41987</name>
</gene>
<name>A0A815Z5F8_9BILA</name>
<dbReference type="InterPro" id="IPR036249">
    <property type="entry name" value="Thioredoxin-like_sf"/>
</dbReference>
<protein>
    <recommendedName>
        <fullName evidence="1">glutathione transferase</fullName>
        <ecNumber evidence="1">2.5.1.18</ecNumber>
    </recommendedName>
</protein>
<dbReference type="SUPFAM" id="SSF52833">
    <property type="entry name" value="Thioredoxin-like"/>
    <property type="match status" value="1"/>
</dbReference>
<dbReference type="GO" id="GO:0043295">
    <property type="term" value="F:glutathione binding"/>
    <property type="evidence" value="ECO:0007669"/>
    <property type="project" value="TreeGrafter"/>
</dbReference>
<feature type="domain" description="GST N-terminal" evidence="3">
    <location>
        <begin position="1"/>
        <end position="63"/>
    </location>
</feature>
<dbReference type="PANTHER" id="PTHR43900:SF3">
    <property type="entry name" value="GLUTATHIONE S-TRANSFERASE RHO"/>
    <property type="match status" value="1"/>
</dbReference>
<sequence length="126" mass="14399">MVRFAVAFGAFLYKIEKILINTKPEVLKKQPFGVIPVLEDDDYLIYESRGICRYLDQKYKDQGSALAPNVTDVKAFGKFEQAASVEIFNYDTCASGIRPTFERRHLSAPTFERLTSERPTLERPDS</sequence>
<dbReference type="EC" id="2.5.1.18" evidence="1"/>
<dbReference type="Proteomes" id="UP000681722">
    <property type="component" value="Unassembled WGS sequence"/>
</dbReference>
<evidence type="ECO:0000256" key="1">
    <source>
        <dbReference type="ARBA" id="ARBA00012452"/>
    </source>
</evidence>